<dbReference type="PANTHER" id="PTHR24006">
    <property type="entry name" value="UBIQUITIN CARBOXYL-TERMINAL HYDROLASE"/>
    <property type="match status" value="1"/>
</dbReference>
<dbReference type="GO" id="GO:0005829">
    <property type="term" value="C:cytosol"/>
    <property type="evidence" value="ECO:0007669"/>
    <property type="project" value="TreeGrafter"/>
</dbReference>
<organism evidence="10 11">
    <name type="scientific">Pyrocoelia pectoralis</name>
    <dbReference type="NCBI Taxonomy" id="417401"/>
    <lineage>
        <taxon>Eukaryota</taxon>
        <taxon>Metazoa</taxon>
        <taxon>Ecdysozoa</taxon>
        <taxon>Arthropoda</taxon>
        <taxon>Hexapoda</taxon>
        <taxon>Insecta</taxon>
        <taxon>Pterygota</taxon>
        <taxon>Neoptera</taxon>
        <taxon>Endopterygota</taxon>
        <taxon>Coleoptera</taxon>
        <taxon>Polyphaga</taxon>
        <taxon>Elateriformia</taxon>
        <taxon>Elateroidea</taxon>
        <taxon>Lampyridae</taxon>
        <taxon>Lampyrinae</taxon>
        <taxon>Pyrocoelia</taxon>
    </lineage>
</organism>
<dbReference type="InterPro" id="IPR001394">
    <property type="entry name" value="Peptidase_C19_UCH"/>
</dbReference>
<dbReference type="AlphaFoldDB" id="A0AAN7VA16"/>
<evidence type="ECO:0000259" key="9">
    <source>
        <dbReference type="PROSITE" id="PS50235"/>
    </source>
</evidence>
<keyword evidence="6" id="KW-0378">Hydrolase</keyword>
<dbReference type="EC" id="3.4.19.12" evidence="3"/>
<evidence type="ECO:0000256" key="2">
    <source>
        <dbReference type="ARBA" id="ARBA00005427"/>
    </source>
</evidence>
<keyword evidence="4" id="KW-0645">Protease</keyword>
<dbReference type="GO" id="GO:0006508">
    <property type="term" value="P:proteolysis"/>
    <property type="evidence" value="ECO:0007669"/>
    <property type="project" value="UniProtKB-KW"/>
</dbReference>
<dbReference type="SUPFAM" id="SSF54001">
    <property type="entry name" value="Cysteine proteinases"/>
    <property type="match status" value="1"/>
</dbReference>
<dbReference type="GO" id="GO:0005634">
    <property type="term" value="C:nucleus"/>
    <property type="evidence" value="ECO:0007669"/>
    <property type="project" value="TreeGrafter"/>
</dbReference>
<evidence type="ECO:0000256" key="5">
    <source>
        <dbReference type="ARBA" id="ARBA00022786"/>
    </source>
</evidence>
<dbReference type="GO" id="GO:0010506">
    <property type="term" value="P:regulation of autophagy"/>
    <property type="evidence" value="ECO:0007669"/>
    <property type="project" value="TreeGrafter"/>
</dbReference>
<dbReference type="Gene3D" id="3.90.70.10">
    <property type="entry name" value="Cysteine proteinases"/>
    <property type="match status" value="1"/>
</dbReference>
<dbReference type="GO" id="GO:0016579">
    <property type="term" value="P:protein deubiquitination"/>
    <property type="evidence" value="ECO:0007669"/>
    <property type="project" value="InterPro"/>
</dbReference>
<feature type="compositionally biased region" description="Polar residues" evidence="8">
    <location>
        <begin position="76"/>
        <end position="85"/>
    </location>
</feature>
<evidence type="ECO:0000256" key="1">
    <source>
        <dbReference type="ARBA" id="ARBA00000707"/>
    </source>
</evidence>
<reference evidence="10 11" key="1">
    <citation type="journal article" date="2024" name="Insects">
        <title>An Improved Chromosome-Level Genome Assembly of the Firefly Pyrocoelia pectoralis.</title>
        <authorList>
            <person name="Fu X."/>
            <person name="Meyer-Rochow V.B."/>
            <person name="Ballantyne L."/>
            <person name="Zhu X."/>
        </authorList>
    </citation>
    <scope>NUCLEOTIDE SEQUENCE [LARGE SCALE GENOMIC DNA]</scope>
    <source>
        <strain evidence="10">XCY_ONT2</strain>
    </source>
</reference>
<dbReference type="FunFam" id="3.90.70.10:FF:000092">
    <property type="entry name" value="Ubiquitin carboxyl-terminal hydrolase"/>
    <property type="match status" value="1"/>
</dbReference>
<comment type="catalytic activity">
    <reaction evidence="1">
        <text>Thiol-dependent hydrolysis of ester, thioester, amide, peptide and isopeptide bonds formed by the C-terminal Gly of ubiquitin (a 76-residue protein attached to proteins as an intracellular targeting signal).</text>
        <dbReference type="EC" id="3.4.19.12"/>
    </reaction>
</comment>
<dbReference type="PROSITE" id="PS00973">
    <property type="entry name" value="USP_2"/>
    <property type="match status" value="1"/>
</dbReference>
<name>A0AAN7VA16_9COLE</name>
<evidence type="ECO:0000313" key="11">
    <source>
        <dbReference type="Proteomes" id="UP001329430"/>
    </source>
</evidence>
<proteinExistence type="inferred from homology"/>
<dbReference type="PROSITE" id="PS50235">
    <property type="entry name" value="USP_3"/>
    <property type="match status" value="1"/>
</dbReference>
<feature type="region of interest" description="Disordered" evidence="8">
    <location>
        <begin position="57"/>
        <end position="94"/>
    </location>
</feature>
<dbReference type="InterPro" id="IPR050164">
    <property type="entry name" value="Peptidase_C19"/>
</dbReference>
<keyword evidence="5" id="KW-0833">Ubl conjugation pathway</keyword>
<accession>A0AAN7VA16</accession>
<evidence type="ECO:0000313" key="10">
    <source>
        <dbReference type="EMBL" id="KAK5640034.1"/>
    </source>
</evidence>
<dbReference type="GO" id="GO:0030330">
    <property type="term" value="P:DNA damage response, signal transduction by p53 class mediator"/>
    <property type="evidence" value="ECO:0007669"/>
    <property type="project" value="TreeGrafter"/>
</dbReference>
<dbReference type="Pfam" id="PF00443">
    <property type="entry name" value="UCH"/>
    <property type="match status" value="1"/>
</dbReference>
<evidence type="ECO:0000256" key="4">
    <source>
        <dbReference type="ARBA" id="ARBA00022670"/>
    </source>
</evidence>
<protein>
    <recommendedName>
        <fullName evidence="3">ubiquitinyl hydrolase 1</fullName>
        <ecNumber evidence="3">3.4.19.12</ecNumber>
    </recommendedName>
</protein>
<comment type="similarity">
    <text evidence="2">Belongs to the peptidase C19 family. USP10 subfamily.</text>
</comment>
<comment type="caution">
    <text evidence="10">The sequence shown here is derived from an EMBL/GenBank/DDBJ whole genome shotgun (WGS) entry which is preliminary data.</text>
</comment>
<feature type="compositionally biased region" description="Polar residues" evidence="8">
    <location>
        <begin position="57"/>
        <end position="68"/>
    </location>
</feature>
<dbReference type="Proteomes" id="UP001329430">
    <property type="component" value="Chromosome 8"/>
</dbReference>
<dbReference type="PANTHER" id="PTHR24006:SF687">
    <property type="entry name" value="UBIQUITIN CARBOXYL-TERMINAL HYDROLASE 10"/>
    <property type="match status" value="1"/>
</dbReference>
<dbReference type="CDD" id="cd02257">
    <property type="entry name" value="Peptidase_C19"/>
    <property type="match status" value="1"/>
</dbReference>
<dbReference type="InterPro" id="IPR018200">
    <property type="entry name" value="USP_CS"/>
</dbReference>
<sequence>MDQMEASCVEFLDLSGIEEQERAWILTSLHTSNPKIKLPWIKTSEVYFCDETTTYTNGEPLSSSTNHDCNNERQHTNGVPSSNHNTIDDSNSHEATSTAKSWASLFNKVGSVANSESPIKNQTPSIVVPPKSDVKLTKHVNVSLKEPFKSNLDDPNLIRMGEFLSTFTIDNRIISLQPRGLINRSNYCYINSILQAILACPPVYNLLCGLSENTTPSTEKKRITPTIDSMTKFVREFNHLPAGMRVGRRLDKNQKKEHNVLINCDTPFEPLWFHKLLSGVRSDTFVIEGRQEDAEEFLCCLLNGLNDEMLELMKLVDTNGFNHTELSFSSDEDKEWQVMGPKNKGAITRRTEFSRTPISDIFGGSLRSRLHRSGDQSTDNIQPFFTLQLNIEKTTTVREALDILVCKNQLEGVTSSKTNEEVEAWQQVTLEELPLVLVLHLKCFDYKLDGCSKIMKALEFPIDLKIESKMLSLKSNYTPKEKQYKLFAIVYHEGKEATKGHYVTDAYHVGYASWVRYDDASVKAIPEEHVLNPLGTRVPYLLFYRRSDSLNKK</sequence>
<dbReference type="EMBL" id="JAVRBK010000008">
    <property type="protein sequence ID" value="KAK5640034.1"/>
    <property type="molecule type" value="Genomic_DNA"/>
</dbReference>
<keyword evidence="7" id="KW-0788">Thiol protease</keyword>
<evidence type="ECO:0000256" key="7">
    <source>
        <dbReference type="ARBA" id="ARBA00022807"/>
    </source>
</evidence>
<dbReference type="GO" id="GO:0004843">
    <property type="term" value="F:cysteine-type deubiquitinase activity"/>
    <property type="evidence" value="ECO:0007669"/>
    <property type="project" value="UniProtKB-EC"/>
</dbReference>
<evidence type="ECO:0000256" key="6">
    <source>
        <dbReference type="ARBA" id="ARBA00022801"/>
    </source>
</evidence>
<keyword evidence="11" id="KW-1185">Reference proteome</keyword>
<dbReference type="InterPro" id="IPR028889">
    <property type="entry name" value="USP"/>
</dbReference>
<evidence type="ECO:0000256" key="3">
    <source>
        <dbReference type="ARBA" id="ARBA00012759"/>
    </source>
</evidence>
<gene>
    <name evidence="10" type="ORF">RI129_010845</name>
</gene>
<feature type="domain" description="USP" evidence="9">
    <location>
        <begin position="179"/>
        <end position="547"/>
    </location>
</feature>
<evidence type="ECO:0000256" key="8">
    <source>
        <dbReference type="SAM" id="MobiDB-lite"/>
    </source>
</evidence>
<dbReference type="InterPro" id="IPR038765">
    <property type="entry name" value="Papain-like_cys_pep_sf"/>
</dbReference>